<comment type="caution">
    <text evidence="1">The sequence shown here is derived from an EMBL/GenBank/DDBJ whole genome shotgun (WGS) entry which is preliminary data.</text>
</comment>
<evidence type="ECO:0000313" key="2">
    <source>
        <dbReference type="Proteomes" id="UP000192652"/>
    </source>
</evidence>
<keyword evidence="2" id="KW-1185">Reference proteome</keyword>
<accession>A0ABX3PHQ9</accession>
<dbReference type="EMBL" id="MSPX01000002">
    <property type="protein sequence ID" value="OQP87587.1"/>
    <property type="molecule type" value="Genomic_DNA"/>
</dbReference>
<reference evidence="1 2" key="1">
    <citation type="journal article" date="2017" name="Antonie Van Leeuwenhoek">
        <title>Rhizobium rhizosphaerae sp. nov., a novel species isolated from rice rhizosphere.</title>
        <authorList>
            <person name="Zhao J.J."/>
            <person name="Zhang J."/>
            <person name="Zhang R.J."/>
            <person name="Zhang C.W."/>
            <person name="Yin H.Q."/>
            <person name="Zhang X.X."/>
        </authorList>
    </citation>
    <scope>NUCLEOTIDE SEQUENCE [LARGE SCALE GENOMIC DNA]</scope>
    <source>
        <strain evidence="1 2">RD15</strain>
    </source>
</reference>
<organism evidence="1 2">
    <name type="scientific">Xaviernesmea rhizosphaerae</name>
    <dbReference type="NCBI Taxonomy" id="1672749"/>
    <lineage>
        <taxon>Bacteria</taxon>
        <taxon>Pseudomonadati</taxon>
        <taxon>Pseudomonadota</taxon>
        <taxon>Alphaproteobacteria</taxon>
        <taxon>Hyphomicrobiales</taxon>
        <taxon>Rhizobiaceae</taxon>
        <taxon>Rhizobium/Agrobacterium group</taxon>
        <taxon>Xaviernesmea</taxon>
    </lineage>
</organism>
<gene>
    <name evidence="1" type="ORF">BTR14_03190</name>
</gene>
<name>A0ABX3PHQ9_9HYPH</name>
<dbReference type="Pfam" id="PF19551">
    <property type="entry name" value="DUF6074"/>
    <property type="match status" value="1"/>
</dbReference>
<protein>
    <submittedName>
        <fullName evidence="1">Uncharacterized protein</fullName>
    </submittedName>
</protein>
<dbReference type="Proteomes" id="UP000192652">
    <property type="component" value="Unassembled WGS sequence"/>
</dbReference>
<sequence length="92" mass="10142">MTGVIPFPGSRRYGHALKVALLLKEARTQREAEHIVKRTGQTFGRQLRAAGIPEESIRRETVAFLVLIRIACRACGSRWAPEPPPAHVTQGG</sequence>
<evidence type="ECO:0000313" key="1">
    <source>
        <dbReference type="EMBL" id="OQP87587.1"/>
    </source>
</evidence>
<proteinExistence type="predicted"/>
<dbReference type="InterPro" id="IPR045720">
    <property type="entry name" value="DUF6074"/>
</dbReference>